<dbReference type="GO" id="GO:0006355">
    <property type="term" value="P:regulation of DNA-templated transcription"/>
    <property type="evidence" value="ECO:0007669"/>
    <property type="project" value="InterPro"/>
</dbReference>
<dbReference type="EMBL" id="CP001807">
    <property type="protein sequence ID" value="ACY49369.1"/>
    <property type="molecule type" value="Genomic_DNA"/>
</dbReference>
<dbReference type="CDD" id="cd21631">
    <property type="entry name" value="RHH_CopG_NikR-like"/>
    <property type="match status" value="1"/>
</dbReference>
<organism evidence="1 2">
    <name type="scientific">Rhodothermus marinus (strain ATCC 43812 / DSM 4252 / R-10)</name>
    <name type="common">Rhodothermus obamensis</name>
    <dbReference type="NCBI Taxonomy" id="518766"/>
    <lineage>
        <taxon>Bacteria</taxon>
        <taxon>Pseudomonadati</taxon>
        <taxon>Rhodothermota</taxon>
        <taxon>Rhodothermia</taxon>
        <taxon>Rhodothermales</taxon>
        <taxon>Rhodothermaceae</taxon>
        <taxon>Rhodothermus</taxon>
    </lineage>
</organism>
<keyword evidence="2" id="KW-1185">Reference proteome</keyword>
<keyword evidence="1" id="KW-0238">DNA-binding</keyword>
<dbReference type="RefSeq" id="WP_012844979.1">
    <property type="nucleotide sequence ID" value="NC_013501.1"/>
</dbReference>
<protein>
    <submittedName>
        <fullName evidence="1">CopG domain protein DNA-binding domain protein</fullName>
    </submittedName>
</protein>
<accession>D0MFB3</accession>
<proteinExistence type="predicted"/>
<dbReference type="KEGG" id="rmr:Rmar_2492"/>
<evidence type="ECO:0000313" key="2">
    <source>
        <dbReference type="Proteomes" id="UP000002221"/>
    </source>
</evidence>
<dbReference type="AlphaFoldDB" id="D0MFB3"/>
<evidence type="ECO:0000313" key="1">
    <source>
        <dbReference type="EMBL" id="ACY49369.1"/>
    </source>
</evidence>
<dbReference type="GO" id="GO:0003677">
    <property type="term" value="F:DNA binding"/>
    <property type="evidence" value="ECO:0007669"/>
    <property type="project" value="UniProtKB-KW"/>
</dbReference>
<sequence>MIRKQFYITAEQDQAIRQLARQQGVSESEVVRRVLEAALGQLPLPSRERSEAVERLLENCRQLGAQHQLPAGFRFNRAACYQEREARQLFD</sequence>
<name>D0MFB3_RHOM4</name>
<reference evidence="1 2" key="1">
    <citation type="journal article" date="2009" name="Stand. Genomic Sci.">
        <title>Complete genome sequence of Rhodothermus marinus type strain (R-10).</title>
        <authorList>
            <person name="Nolan M."/>
            <person name="Tindall B.J."/>
            <person name="Pomrenke H."/>
            <person name="Lapidus A."/>
            <person name="Copeland A."/>
            <person name="Glavina Del Rio T."/>
            <person name="Lucas S."/>
            <person name="Chen F."/>
            <person name="Tice H."/>
            <person name="Cheng J.F."/>
            <person name="Saunders E."/>
            <person name="Han C."/>
            <person name="Bruce D."/>
            <person name="Goodwin L."/>
            <person name="Chain P."/>
            <person name="Pitluck S."/>
            <person name="Ovchinikova G."/>
            <person name="Pati A."/>
            <person name="Ivanova N."/>
            <person name="Mavromatis K."/>
            <person name="Chen A."/>
            <person name="Palaniappan K."/>
            <person name="Land M."/>
            <person name="Hauser L."/>
            <person name="Chang Y.J."/>
            <person name="Jeffries C.D."/>
            <person name="Brettin T."/>
            <person name="Goker M."/>
            <person name="Bristow J."/>
            <person name="Eisen J.A."/>
            <person name="Markowitz V."/>
            <person name="Hugenholtz P."/>
            <person name="Kyrpides N.C."/>
            <person name="Klenk H.P."/>
            <person name="Detter J.C."/>
        </authorList>
    </citation>
    <scope>NUCLEOTIDE SEQUENCE [LARGE SCALE GENOMIC DNA]</scope>
    <source>
        <strain evidence="2">ATCC 43812 / DSM 4252 / R-10</strain>
    </source>
</reference>
<gene>
    <name evidence="1" type="ordered locus">Rmar_2492</name>
</gene>
<dbReference type="OrthoDB" id="2970764at2"/>
<dbReference type="STRING" id="518766.Rmar_2492"/>
<dbReference type="Proteomes" id="UP000002221">
    <property type="component" value="Chromosome"/>
</dbReference>
<dbReference type="HOGENOM" id="CLU_183716_0_0_10"/>